<dbReference type="InterPro" id="IPR023034">
    <property type="entry name" value="PPIase_SurA"/>
</dbReference>
<dbReference type="Proteomes" id="UP000288587">
    <property type="component" value="Unassembled WGS sequence"/>
</dbReference>
<evidence type="ECO:0000256" key="4">
    <source>
        <dbReference type="ARBA" id="ARBA00023110"/>
    </source>
</evidence>
<dbReference type="GO" id="GO:0030288">
    <property type="term" value="C:outer membrane-bounded periplasmic space"/>
    <property type="evidence" value="ECO:0007669"/>
    <property type="project" value="InterPro"/>
</dbReference>
<dbReference type="PROSITE" id="PS50198">
    <property type="entry name" value="PPIC_PPIASE_2"/>
    <property type="match status" value="2"/>
</dbReference>
<comment type="catalytic activity">
    <reaction evidence="7">
        <text>[protein]-peptidylproline (omega=180) = [protein]-peptidylproline (omega=0)</text>
        <dbReference type="Rhea" id="RHEA:16237"/>
        <dbReference type="Rhea" id="RHEA-COMP:10747"/>
        <dbReference type="Rhea" id="RHEA-COMP:10748"/>
        <dbReference type="ChEBI" id="CHEBI:83833"/>
        <dbReference type="ChEBI" id="CHEBI:83834"/>
        <dbReference type="EC" id="5.2.1.8"/>
    </reaction>
</comment>
<dbReference type="PANTHER" id="PTHR47637">
    <property type="entry name" value="CHAPERONE SURA"/>
    <property type="match status" value="1"/>
</dbReference>
<name>A0A437LUE7_9BURK</name>
<accession>A0A437LUE7</accession>
<evidence type="ECO:0000256" key="8">
    <source>
        <dbReference type="SAM" id="MobiDB-lite"/>
    </source>
</evidence>
<dbReference type="OrthoDB" id="14196at2"/>
<comment type="domain">
    <text evidence="7">The PPIase activity resides only in the second parvulin domain. The N-terminal region and the C-terminal tail are necessary and sufficient for the chaperone activity of SurA. The PPIase activity is dispensable for SurA to function as a chaperone. The N-terminal region and the C-terminal tail are also required for porin recognition.</text>
</comment>
<sequence>MGTGPANAQPANAKPALDTRSGPTPAAAAAEEAAARARRIPGDHIAVVVNSEVVTAGEIAGRAERLRDEARRSGQPAPDLLSAREAAREQLIEERVLVTYARDSGARVDEPELDRVVANVAVQNRLTMPQLIERLKADGIDVKRFRENMRDQMLQERVRDREVVSRIRVTDGEIDTYLEERQAAARTNAPLNIAQILVPVPSDASAAEREARKQKATLALTRVRSGENFTAVSKELSDDANRDRGGEIGLRAANRLPDLFVKAVANLAPGQVSPELVVSEAGYHVLKLIERQASADANVVTETRARHILLRPSDRLPPEQVARRLAEAKRAIEVGRAKFEDLAKEYSEDGTAANGGDLGWAPPGNFVPEFEAAMDALPLNGISEPVQSRFGIHLIQVLERRETKIDPQKLRDQARGVLRERKFETAYKEWVKDLRDKAFVELRDTEAND</sequence>
<evidence type="ECO:0000313" key="10">
    <source>
        <dbReference type="EMBL" id="RVT89006.1"/>
    </source>
</evidence>
<reference evidence="10 11" key="1">
    <citation type="submission" date="2019-01" db="EMBL/GenBank/DDBJ databases">
        <authorList>
            <person name="Chen W.-M."/>
        </authorList>
    </citation>
    <scope>NUCLEOTIDE SEQUENCE [LARGE SCALE GENOMIC DNA]</scope>
    <source>
        <strain evidence="10 11">CCP-18</strain>
    </source>
</reference>
<keyword evidence="4 7" id="KW-0697">Rotamase</keyword>
<dbReference type="Pfam" id="PF00639">
    <property type="entry name" value="Rotamase"/>
    <property type="match status" value="1"/>
</dbReference>
<keyword evidence="5 7" id="KW-0143">Chaperone</keyword>
<gene>
    <name evidence="7" type="primary">surA</name>
    <name evidence="10" type="ORF">EOD73_07725</name>
</gene>
<keyword evidence="6 7" id="KW-0413">Isomerase</keyword>
<dbReference type="EC" id="5.2.1.8" evidence="7"/>
<dbReference type="GO" id="GO:0051082">
    <property type="term" value="F:unfolded protein binding"/>
    <property type="evidence" value="ECO:0007669"/>
    <property type="project" value="UniProtKB-UniRule"/>
</dbReference>
<dbReference type="PANTHER" id="PTHR47637:SF1">
    <property type="entry name" value="CHAPERONE SURA"/>
    <property type="match status" value="1"/>
</dbReference>
<keyword evidence="2 7" id="KW-0677">Repeat</keyword>
<dbReference type="Gene3D" id="3.10.50.40">
    <property type="match status" value="2"/>
</dbReference>
<dbReference type="InterPro" id="IPR015391">
    <property type="entry name" value="SurA_N"/>
</dbReference>
<dbReference type="GO" id="GO:0003755">
    <property type="term" value="F:peptidyl-prolyl cis-trans isomerase activity"/>
    <property type="evidence" value="ECO:0007669"/>
    <property type="project" value="UniProtKB-UniRule"/>
</dbReference>
<feature type="region of interest" description="Disordered" evidence="8">
    <location>
        <begin position="1"/>
        <end position="35"/>
    </location>
</feature>
<dbReference type="PROSITE" id="PS01096">
    <property type="entry name" value="PPIC_PPIASE_1"/>
    <property type="match status" value="1"/>
</dbReference>
<dbReference type="InterPro" id="IPR000297">
    <property type="entry name" value="PPIase_PpiC"/>
</dbReference>
<evidence type="ECO:0000256" key="1">
    <source>
        <dbReference type="ARBA" id="ARBA00022729"/>
    </source>
</evidence>
<dbReference type="GO" id="GO:0043165">
    <property type="term" value="P:Gram-negative-bacterium-type cell outer membrane assembly"/>
    <property type="evidence" value="ECO:0007669"/>
    <property type="project" value="InterPro"/>
</dbReference>
<dbReference type="AlphaFoldDB" id="A0A437LUE7"/>
<keyword evidence="11" id="KW-1185">Reference proteome</keyword>
<keyword evidence="3 7" id="KW-0574">Periplasm</keyword>
<dbReference type="GO" id="GO:0006457">
    <property type="term" value="P:protein folding"/>
    <property type="evidence" value="ECO:0007669"/>
    <property type="project" value="UniProtKB-UniRule"/>
</dbReference>
<dbReference type="GO" id="GO:0042277">
    <property type="term" value="F:peptide binding"/>
    <property type="evidence" value="ECO:0007669"/>
    <property type="project" value="InterPro"/>
</dbReference>
<dbReference type="Pfam" id="PF09312">
    <property type="entry name" value="SurA_N"/>
    <property type="match status" value="1"/>
</dbReference>
<evidence type="ECO:0000256" key="6">
    <source>
        <dbReference type="ARBA" id="ARBA00023235"/>
    </source>
</evidence>
<dbReference type="GO" id="GO:0050821">
    <property type="term" value="P:protein stabilization"/>
    <property type="evidence" value="ECO:0007669"/>
    <property type="project" value="InterPro"/>
</dbReference>
<keyword evidence="1 7" id="KW-0732">Signal</keyword>
<dbReference type="EMBL" id="SACM01000001">
    <property type="protein sequence ID" value="RVT89006.1"/>
    <property type="molecule type" value="Genomic_DNA"/>
</dbReference>
<evidence type="ECO:0000256" key="7">
    <source>
        <dbReference type="HAMAP-Rule" id="MF_01183"/>
    </source>
</evidence>
<evidence type="ECO:0000256" key="5">
    <source>
        <dbReference type="ARBA" id="ARBA00023186"/>
    </source>
</evidence>
<dbReference type="Pfam" id="PF13616">
    <property type="entry name" value="Rotamase_3"/>
    <property type="match status" value="1"/>
</dbReference>
<dbReference type="InterPro" id="IPR050280">
    <property type="entry name" value="OMP_Chaperone_SurA"/>
</dbReference>
<evidence type="ECO:0000313" key="11">
    <source>
        <dbReference type="Proteomes" id="UP000288587"/>
    </source>
</evidence>
<comment type="function">
    <text evidence="7">Chaperone involved in the correct folding and assembly of outer membrane proteins. Recognizes specific patterns of aromatic residues and the orientation of their side chains, which are found more frequently in integral outer membrane proteins. May act in both early periplasmic and late outer membrane-associated steps of protein maturation.</text>
</comment>
<dbReference type="SUPFAM" id="SSF54534">
    <property type="entry name" value="FKBP-like"/>
    <property type="match status" value="2"/>
</dbReference>
<feature type="domain" description="PpiC" evidence="9">
    <location>
        <begin position="188"/>
        <end position="290"/>
    </location>
</feature>
<comment type="subcellular location">
    <subcellularLocation>
        <location evidence="7">Periplasm</location>
    </subcellularLocation>
    <text evidence="7">Is capable of associating with the outer membrane.</text>
</comment>
<feature type="compositionally biased region" description="Low complexity" evidence="8">
    <location>
        <begin position="1"/>
        <end position="16"/>
    </location>
</feature>
<dbReference type="InterPro" id="IPR046357">
    <property type="entry name" value="PPIase_dom_sf"/>
</dbReference>
<dbReference type="SUPFAM" id="SSF109998">
    <property type="entry name" value="Triger factor/SurA peptide-binding domain-like"/>
    <property type="match status" value="1"/>
</dbReference>
<dbReference type="InterPro" id="IPR027304">
    <property type="entry name" value="Trigger_fact/SurA_dom_sf"/>
</dbReference>
<protein>
    <recommendedName>
        <fullName evidence="7">Chaperone SurA</fullName>
    </recommendedName>
    <alternativeName>
        <fullName evidence="7">Peptidyl-prolyl cis-trans isomerase SurA</fullName>
        <shortName evidence="7">PPIase SurA</shortName>
        <ecNumber evidence="7">5.2.1.8</ecNumber>
    </alternativeName>
    <alternativeName>
        <fullName evidence="7">Rotamase SurA</fullName>
    </alternativeName>
</protein>
<evidence type="ECO:0000259" key="9">
    <source>
        <dbReference type="PROSITE" id="PS50198"/>
    </source>
</evidence>
<feature type="domain" description="PpiC" evidence="9">
    <location>
        <begin position="300"/>
        <end position="399"/>
    </location>
</feature>
<dbReference type="InterPro" id="IPR023058">
    <property type="entry name" value="PPIase_PpiC_CS"/>
</dbReference>
<evidence type="ECO:0000256" key="3">
    <source>
        <dbReference type="ARBA" id="ARBA00022764"/>
    </source>
</evidence>
<comment type="caution">
    <text evidence="10">The sequence shown here is derived from an EMBL/GenBank/DDBJ whole genome shotgun (WGS) entry which is preliminary data.</text>
</comment>
<evidence type="ECO:0000256" key="2">
    <source>
        <dbReference type="ARBA" id="ARBA00022737"/>
    </source>
</evidence>
<proteinExistence type="inferred from homology"/>
<organism evidence="10 11">
    <name type="scientific">Inhella crocodyli</name>
    <dbReference type="NCBI Taxonomy" id="2499851"/>
    <lineage>
        <taxon>Bacteria</taxon>
        <taxon>Pseudomonadati</taxon>
        <taxon>Pseudomonadota</taxon>
        <taxon>Betaproteobacteria</taxon>
        <taxon>Burkholderiales</taxon>
        <taxon>Sphaerotilaceae</taxon>
        <taxon>Inhella</taxon>
    </lineage>
</organism>
<dbReference type="Gene3D" id="1.10.4030.10">
    <property type="entry name" value="Porin chaperone SurA, peptide-binding domain"/>
    <property type="match status" value="1"/>
</dbReference>
<dbReference type="HAMAP" id="MF_01183">
    <property type="entry name" value="Chaperone_SurA"/>
    <property type="match status" value="1"/>
</dbReference>